<dbReference type="GO" id="GO:0016020">
    <property type="term" value="C:membrane"/>
    <property type="evidence" value="ECO:0007669"/>
    <property type="project" value="UniProtKB-SubCell"/>
</dbReference>
<protein>
    <submittedName>
        <fullName evidence="8">3-beta hydroxysteroid dehydrogenase/isomerase</fullName>
    </submittedName>
</protein>
<name>A0AB34G3X0_9HYPO</name>
<dbReference type="InterPro" id="IPR051694">
    <property type="entry name" value="Immunoregulatory_rcpt-like"/>
</dbReference>
<feature type="compositionally biased region" description="Low complexity" evidence="5">
    <location>
        <begin position="126"/>
        <end position="150"/>
    </location>
</feature>
<gene>
    <name evidence="8" type="ORF">O9K51_00908</name>
</gene>
<feature type="transmembrane region" description="Helical" evidence="6">
    <location>
        <begin position="166"/>
        <end position="188"/>
    </location>
</feature>
<sequence length="354" mass="36332">MLRVAAILLAVGAVAPATASVAGSERSWSSPKETDSVLMAEQQLEMGFSPRPTPAPQPRGVFGRMDLVPRLDGYTLGPATCGFVKSNGNGKKSGSVLTALACYTTSGTATLLDYDPSWSLTHSFPSSTSTTSQSSTTASSTTSQTSAATTTGGGEGGGGSSTNVGAIAGGTVGGVAALGLVGLAAFLLMRRKKKGKDSDTHSSPQPPMSQHTAQSPPQGYPPTSPAPQSYQGYSPAPQAPYDPHMSMYSQQQPYSPQSGYQQQYSQQYPQQYPQQGGYPQQYGAGGFPVSSTGSPPPHTTPSPNVTNDNREHGGVPASPHGASPPPGGEHGHQQPQELGTVAPIGNEGNRAELS</sequence>
<dbReference type="AlphaFoldDB" id="A0AB34G3X0"/>
<evidence type="ECO:0000256" key="2">
    <source>
        <dbReference type="ARBA" id="ARBA00022692"/>
    </source>
</evidence>
<evidence type="ECO:0000256" key="6">
    <source>
        <dbReference type="SAM" id="Phobius"/>
    </source>
</evidence>
<evidence type="ECO:0000313" key="8">
    <source>
        <dbReference type="EMBL" id="KAJ6446137.1"/>
    </source>
</evidence>
<organism evidence="8 9">
    <name type="scientific">Purpureocillium lavendulum</name>
    <dbReference type="NCBI Taxonomy" id="1247861"/>
    <lineage>
        <taxon>Eukaryota</taxon>
        <taxon>Fungi</taxon>
        <taxon>Dikarya</taxon>
        <taxon>Ascomycota</taxon>
        <taxon>Pezizomycotina</taxon>
        <taxon>Sordariomycetes</taxon>
        <taxon>Hypocreomycetidae</taxon>
        <taxon>Hypocreales</taxon>
        <taxon>Ophiocordycipitaceae</taxon>
        <taxon>Purpureocillium</taxon>
    </lineage>
</organism>
<feature type="signal peptide" evidence="7">
    <location>
        <begin position="1"/>
        <end position="19"/>
    </location>
</feature>
<dbReference type="PANTHER" id="PTHR15549:SF26">
    <property type="entry name" value="AXIAL BUDDING PATTERN PROTEIN 2-RELATED"/>
    <property type="match status" value="1"/>
</dbReference>
<feature type="compositionally biased region" description="Polar residues" evidence="5">
    <location>
        <begin position="208"/>
        <end position="217"/>
    </location>
</feature>
<evidence type="ECO:0000313" key="9">
    <source>
        <dbReference type="Proteomes" id="UP001163105"/>
    </source>
</evidence>
<feature type="region of interest" description="Disordered" evidence="5">
    <location>
        <begin position="123"/>
        <end position="158"/>
    </location>
</feature>
<feature type="chain" id="PRO_5044296144" evidence="7">
    <location>
        <begin position="20"/>
        <end position="354"/>
    </location>
</feature>
<comment type="caution">
    <text evidence="8">The sequence shown here is derived from an EMBL/GenBank/DDBJ whole genome shotgun (WGS) entry which is preliminary data.</text>
</comment>
<dbReference type="GO" id="GO:0071944">
    <property type="term" value="C:cell periphery"/>
    <property type="evidence" value="ECO:0007669"/>
    <property type="project" value="UniProtKB-ARBA"/>
</dbReference>
<dbReference type="Proteomes" id="UP001163105">
    <property type="component" value="Unassembled WGS sequence"/>
</dbReference>
<reference evidence="8" key="1">
    <citation type="submission" date="2023-01" db="EMBL/GenBank/DDBJ databases">
        <title>The growth and conidiation of Purpureocillium lavendulum are regulated by nitrogen source and histone H3K14 acetylation.</title>
        <authorList>
            <person name="Tang P."/>
            <person name="Han J."/>
            <person name="Zhang C."/>
            <person name="Tang P."/>
            <person name="Qi F."/>
            <person name="Zhang K."/>
            <person name="Liang L."/>
        </authorList>
    </citation>
    <scope>NUCLEOTIDE SEQUENCE</scope>
    <source>
        <strain evidence="8">YMF1.00683</strain>
    </source>
</reference>
<evidence type="ECO:0000256" key="7">
    <source>
        <dbReference type="SAM" id="SignalP"/>
    </source>
</evidence>
<dbReference type="CDD" id="cd12087">
    <property type="entry name" value="TM_EGFR-like"/>
    <property type="match status" value="1"/>
</dbReference>
<accession>A0AB34G3X0</accession>
<dbReference type="EMBL" id="JAQHRD010000001">
    <property type="protein sequence ID" value="KAJ6446137.1"/>
    <property type="molecule type" value="Genomic_DNA"/>
</dbReference>
<comment type="subcellular location">
    <subcellularLocation>
        <location evidence="1">Membrane</location>
        <topology evidence="1">Single-pass membrane protein</topology>
    </subcellularLocation>
</comment>
<keyword evidence="9" id="KW-1185">Reference proteome</keyword>
<keyword evidence="2 6" id="KW-0812">Transmembrane</keyword>
<keyword evidence="4 6" id="KW-0472">Membrane</keyword>
<proteinExistence type="predicted"/>
<feature type="region of interest" description="Disordered" evidence="5">
    <location>
        <begin position="194"/>
        <end position="354"/>
    </location>
</feature>
<keyword evidence="3 6" id="KW-1133">Transmembrane helix</keyword>
<keyword evidence="7" id="KW-0732">Signal</keyword>
<feature type="compositionally biased region" description="Low complexity" evidence="5">
    <location>
        <begin position="248"/>
        <end position="293"/>
    </location>
</feature>
<evidence type="ECO:0000256" key="3">
    <source>
        <dbReference type="ARBA" id="ARBA00022989"/>
    </source>
</evidence>
<evidence type="ECO:0000256" key="5">
    <source>
        <dbReference type="SAM" id="MobiDB-lite"/>
    </source>
</evidence>
<dbReference type="PANTHER" id="PTHR15549">
    <property type="entry name" value="PAIRED IMMUNOGLOBULIN-LIKE TYPE 2 RECEPTOR"/>
    <property type="match status" value="1"/>
</dbReference>
<evidence type="ECO:0000256" key="1">
    <source>
        <dbReference type="ARBA" id="ARBA00004167"/>
    </source>
</evidence>
<evidence type="ECO:0000256" key="4">
    <source>
        <dbReference type="ARBA" id="ARBA00023136"/>
    </source>
</evidence>